<dbReference type="GO" id="GO:0003723">
    <property type="term" value="F:RNA binding"/>
    <property type="evidence" value="ECO:0007669"/>
    <property type="project" value="InterPro"/>
</dbReference>
<dbReference type="InterPro" id="IPR033130">
    <property type="entry name" value="RNase_T2_His_AS_2"/>
</dbReference>
<dbReference type="Pfam" id="PF00445">
    <property type="entry name" value="Ribonuclease_T2"/>
    <property type="match status" value="1"/>
</dbReference>
<dbReference type="PANTHER" id="PTHR11240">
    <property type="entry name" value="RIBONUCLEASE T2"/>
    <property type="match status" value="1"/>
</dbReference>
<dbReference type="Gene3D" id="3.90.730.10">
    <property type="entry name" value="Ribonuclease T2-like"/>
    <property type="match status" value="1"/>
</dbReference>
<evidence type="ECO:0000256" key="2">
    <source>
        <dbReference type="RuleBase" id="RU004328"/>
    </source>
</evidence>
<protein>
    <submittedName>
        <fullName evidence="5">Ribonuclease T(2)</fullName>
    </submittedName>
</protein>
<sequence length="347" mass="36410">MRMGVLGVGLVLAYGMAFGAPAALAQPAIDGFFIAKTACPATPAIRQSGNPGDIRLDVGHAYRLYAQNKVPGTHYWIGVEGATPERRWVRIDCGTRVVAVDDVPVVGDPEVTATPDAPAPNEPQPVAAGGPSTRNLLAISWQPAFCEGQSRKTECRNQTADRFDATNFALHGLWPQPRGKEYCGVSAAVKATDKASDWADLPAPEVSASTRAALEKVMPGTQSMLDRHEWIRHGTCYGPAEAYFADSVRLVEAIAASPVSALFAGRIGQSVSLAEVRAAFDEGFGEGAGERIRIACPRDGSRRLIGEITIGLVGEIGPHADIGALILAASPTDGGCTEGIVDAVGLQ</sequence>
<keyword evidence="4" id="KW-0732">Signal</keyword>
<feature type="region of interest" description="Disordered" evidence="3">
    <location>
        <begin position="107"/>
        <end position="132"/>
    </location>
</feature>
<dbReference type="AlphaFoldDB" id="A0A916XYC2"/>
<dbReference type="SUPFAM" id="SSF55895">
    <property type="entry name" value="Ribonuclease Rh-like"/>
    <property type="match status" value="1"/>
</dbReference>
<reference evidence="5" key="2">
    <citation type="submission" date="2020-09" db="EMBL/GenBank/DDBJ databases">
        <authorList>
            <person name="Sun Q."/>
            <person name="Zhou Y."/>
        </authorList>
    </citation>
    <scope>NUCLEOTIDE SEQUENCE</scope>
    <source>
        <strain evidence="5">CGMCC 1.15493</strain>
    </source>
</reference>
<evidence type="ECO:0000256" key="4">
    <source>
        <dbReference type="SAM" id="SignalP"/>
    </source>
</evidence>
<comment type="similarity">
    <text evidence="1 2">Belongs to the RNase T2 family.</text>
</comment>
<dbReference type="GO" id="GO:0033897">
    <property type="term" value="F:ribonuclease T2 activity"/>
    <property type="evidence" value="ECO:0007669"/>
    <property type="project" value="InterPro"/>
</dbReference>
<dbReference type="PANTHER" id="PTHR11240:SF22">
    <property type="entry name" value="RIBONUCLEASE T2"/>
    <property type="match status" value="1"/>
</dbReference>
<dbReference type="EMBL" id="BMJJ01000005">
    <property type="protein sequence ID" value="GGD20985.1"/>
    <property type="molecule type" value="Genomic_DNA"/>
</dbReference>
<evidence type="ECO:0000256" key="3">
    <source>
        <dbReference type="SAM" id="MobiDB-lite"/>
    </source>
</evidence>
<proteinExistence type="inferred from homology"/>
<evidence type="ECO:0000313" key="5">
    <source>
        <dbReference type="EMBL" id="GGD20985.1"/>
    </source>
</evidence>
<feature type="signal peptide" evidence="4">
    <location>
        <begin position="1"/>
        <end position="25"/>
    </location>
</feature>
<organism evidence="5 6">
    <name type="scientific">Aureimonas glaciei</name>
    <dbReference type="NCBI Taxonomy" id="1776957"/>
    <lineage>
        <taxon>Bacteria</taxon>
        <taxon>Pseudomonadati</taxon>
        <taxon>Pseudomonadota</taxon>
        <taxon>Alphaproteobacteria</taxon>
        <taxon>Hyphomicrobiales</taxon>
        <taxon>Aurantimonadaceae</taxon>
        <taxon>Aureimonas</taxon>
    </lineage>
</organism>
<dbReference type="InterPro" id="IPR018188">
    <property type="entry name" value="RNase_T2_His_AS_1"/>
</dbReference>
<dbReference type="InterPro" id="IPR001568">
    <property type="entry name" value="RNase_T2-like"/>
</dbReference>
<evidence type="ECO:0000313" key="6">
    <source>
        <dbReference type="Proteomes" id="UP000613160"/>
    </source>
</evidence>
<name>A0A916XYC2_9HYPH</name>
<evidence type="ECO:0000256" key="1">
    <source>
        <dbReference type="ARBA" id="ARBA00007469"/>
    </source>
</evidence>
<dbReference type="PROSITE" id="PS00531">
    <property type="entry name" value="RNASE_T2_2"/>
    <property type="match status" value="1"/>
</dbReference>
<feature type="chain" id="PRO_5037297406" evidence="4">
    <location>
        <begin position="26"/>
        <end position="347"/>
    </location>
</feature>
<reference evidence="5" key="1">
    <citation type="journal article" date="2014" name="Int. J. Syst. Evol. Microbiol.">
        <title>Complete genome sequence of Corynebacterium casei LMG S-19264T (=DSM 44701T), isolated from a smear-ripened cheese.</title>
        <authorList>
            <consortium name="US DOE Joint Genome Institute (JGI-PGF)"/>
            <person name="Walter F."/>
            <person name="Albersmeier A."/>
            <person name="Kalinowski J."/>
            <person name="Ruckert C."/>
        </authorList>
    </citation>
    <scope>NUCLEOTIDE SEQUENCE</scope>
    <source>
        <strain evidence="5">CGMCC 1.15493</strain>
    </source>
</reference>
<dbReference type="RefSeq" id="WP_188851014.1">
    <property type="nucleotide sequence ID" value="NZ_BMJJ01000005.1"/>
</dbReference>
<dbReference type="InterPro" id="IPR039378">
    <property type="entry name" value="RNase_T2_prok"/>
</dbReference>
<dbReference type="InterPro" id="IPR036430">
    <property type="entry name" value="RNase_T2-like_sf"/>
</dbReference>
<dbReference type="GO" id="GO:0006401">
    <property type="term" value="P:RNA catabolic process"/>
    <property type="evidence" value="ECO:0007669"/>
    <property type="project" value="TreeGrafter"/>
</dbReference>
<comment type="caution">
    <text evidence="5">The sequence shown here is derived from an EMBL/GenBank/DDBJ whole genome shotgun (WGS) entry which is preliminary data.</text>
</comment>
<gene>
    <name evidence="5" type="ORF">GCM10011335_24920</name>
</gene>
<accession>A0A916XYC2</accession>
<keyword evidence="6" id="KW-1185">Reference proteome</keyword>
<dbReference type="PROSITE" id="PS00530">
    <property type="entry name" value="RNASE_T2_1"/>
    <property type="match status" value="1"/>
</dbReference>
<dbReference type="Proteomes" id="UP000613160">
    <property type="component" value="Unassembled WGS sequence"/>
</dbReference>
<dbReference type="CDD" id="cd01062">
    <property type="entry name" value="RNase_T2_prok"/>
    <property type="match status" value="1"/>
</dbReference>